<name>E9GRN3_DAPPU</name>
<dbReference type="InterPro" id="IPR047187">
    <property type="entry name" value="SF1_C_Upf1"/>
</dbReference>
<dbReference type="SMART" id="SM00438">
    <property type="entry name" value="ZnF_NFX"/>
    <property type="match status" value="5"/>
</dbReference>
<evidence type="ECO:0000256" key="3">
    <source>
        <dbReference type="ARBA" id="ARBA00022723"/>
    </source>
</evidence>
<comment type="subcellular location">
    <subcellularLocation>
        <location evidence="1">Cytoplasm</location>
    </subcellularLocation>
</comment>
<dbReference type="OrthoDB" id="2423195at2759"/>
<dbReference type="FunFam" id="3.40.50.300:FF:004106">
    <property type="entry name" value="Uncharacterized protein"/>
    <property type="match status" value="1"/>
</dbReference>
<dbReference type="InterPro" id="IPR045055">
    <property type="entry name" value="DNA2/NAM7-like"/>
</dbReference>
<dbReference type="OMA" id="ASTAPMW"/>
<dbReference type="GO" id="GO:0031048">
    <property type="term" value="P:regulatory ncRNA-mediated heterochromatin formation"/>
    <property type="evidence" value="ECO:0000318"/>
    <property type="project" value="GO_Central"/>
</dbReference>
<dbReference type="FunFam" id="3.40.50.300:FF:005856">
    <property type="entry name" value="Uncharacterized protein"/>
    <property type="match status" value="1"/>
</dbReference>
<dbReference type="CDD" id="cd18808">
    <property type="entry name" value="SF1_C_Upf1"/>
    <property type="match status" value="1"/>
</dbReference>
<dbReference type="eggNOG" id="KOG1807">
    <property type="taxonomic scope" value="Eukaryota"/>
</dbReference>
<dbReference type="Pfam" id="PF20173">
    <property type="entry name" value="ZnF_RZ-type"/>
    <property type="match status" value="1"/>
</dbReference>
<evidence type="ECO:0000256" key="2">
    <source>
        <dbReference type="ARBA" id="ARBA00022490"/>
    </source>
</evidence>
<dbReference type="FunFam" id="3.40.50.300:FF:000742">
    <property type="entry name" value="NFX1-type zinc finger-containing protein 1"/>
    <property type="match status" value="1"/>
</dbReference>
<proteinExistence type="predicted"/>
<dbReference type="InterPro" id="IPR057373">
    <property type="entry name" value="ZNFX1"/>
</dbReference>
<evidence type="ECO:0000256" key="5">
    <source>
        <dbReference type="ARBA" id="ARBA00022771"/>
    </source>
</evidence>
<keyword evidence="6" id="KW-0862">Zinc</keyword>
<dbReference type="PANTHER" id="PTHR10887:SF341">
    <property type="entry name" value="NFX1-TYPE ZINC FINGER-CONTAINING PROTEIN 1"/>
    <property type="match status" value="1"/>
</dbReference>
<dbReference type="Proteomes" id="UP000000305">
    <property type="component" value="Unassembled WGS sequence"/>
</dbReference>
<dbReference type="GO" id="GO:0004386">
    <property type="term" value="F:helicase activity"/>
    <property type="evidence" value="ECO:0007669"/>
    <property type="project" value="InterPro"/>
</dbReference>
<dbReference type="CDD" id="cd06008">
    <property type="entry name" value="NF-X1-zinc-finger"/>
    <property type="match status" value="1"/>
</dbReference>
<evidence type="ECO:0000256" key="6">
    <source>
        <dbReference type="ARBA" id="ARBA00022833"/>
    </source>
</evidence>
<dbReference type="GO" id="GO:0005737">
    <property type="term" value="C:cytoplasm"/>
    <property type="evidence" value="ECO:0007669"/>
    <property type="project" value="UniProtKB-SubCell"/>
</dbReference>
<organism evidence="9 10">
    <name type="scientific">Daphnia pulex</name>
    <name type="common">Water flea</name>
    <dbReference type="NCBI Taxonomy" id="6669"/>
    <lineage>
        <taxon>Eukaryota</taxon>
        <taxon>Metazoa</taxon>
        <taxon>Ecdysozoa</taxon>
        <taxon>Arthropoda</taxon>
        <taxon>Crustacea</taxon>
        <taxon>Branchiopoda</taxon>
        <taxon>Diplostraca</taxon>
        <taxon>Cladocera</taxon>
        <taxon>Anomopoda</taxon>
        <taxon>Daphniidae</taxon>
        <taxon>Daphnia</taxon>
    </lineage>
</organism>
<feature type="domain" description="RZ-type" evidence="8">
    <location>
        <begin position="1495"/>
        <end position="1564"/>
    </location>
</feature>
<reference evidence="9 10" key="1">
    <citation type="journal article" date="2011" name="Science">
        <title>The ecoresponsive genome of Daphnia pulex.</title>
        <authorList>
            <person name="Colbourne J.K."/>
            <person name="Pfrender M.E."/>
            <person name="Gilbert D."/>
            <person name="Thomas W.K."/>
            <person name="Tucker A."/>
            <person name="Oakley T.H."/>
            <person name="Tokishita S."/>
            <person name="Aerts A."/>
            <person name="Arnold G.J."/>
            <person name="Basu M.K."/>
            <person name="Bauer D.J."/>
            <person name="Caceres C.E."/>
            <person name="Carmel L."/>
            <person name="Casola C."/>
            <person name="Choi J.H."/>
            <person name="Detter J.C."/>
            <person name="Dong Q."/>
            <person name="Dusheyko S."/>
            <person name="Eads B.D."/>
            <person name="Frohlich T."/>
            <person name="Geiler-Samerotte K.A."/>
            <person name="Gerlach D."/>
            <person name="Hatcher P."/>
            <person name="Jogdeo S."/>
            <person name="Krijgsveld J."/>
            <person name="Kriventseva E.V."/>
            <person name="Kultz D."/>
            <person name="Laforsch C."/>
            <person name="Lindquist E."/>
            <person name="Lopez J."/>
            <person name="Manak J.R."/>
            <person name="Muller J."/>
            <person name="Pangilinan J."/>
            <person name="Patwardhan R.P."/>
            <person name="Pitluck S."/>
            <person name="Pritham E.J."/>
            <person name="Rechtsteiner A."/>
            <person name="Rho M."/>
            <person name="Rogozin I.B."/>
            <person name="Sakarya O."/>
            <person name="Salamov A."/>
            <person name="Schaack S."/>
            <person name="Shapiro H."/>
            <person name="Shiga Y."/>
            <person name="Skalitzky C."/>
            <person name="Smith Z."/>
            <person name="Souvorov A."/>
            <person name="Sung W."/>
            <person name="Tang Z."/>
            <person name="Tsuchiya D."/>
            <person name="Tu H."/>
            <person name="Vos H."/>
            <person name="Wang M."/>
            <person name="Wolf Y.I."/>
            <person name="Yamagata H."/>
            <person name="Yamada T."/>
            <person name="Ye Y."/>
            <person name="Shaw J.R."/>
            <person name="Andrews J."/>
            <person name="Crease T.J."/>
            <person name="Tang H."/>
            <person name="Lucas S.M."/>
            <person name="Robertson H.M."/>
            <person name="Bork P."/>
            <person name="Koonin E.V."/>
            <person name="Zdobnov E.M."/>
            <person name="Grigoriev I.V."/>
            <person name="Lynch M."/>
            <person name="Boore J.L."/>
        </authorList>
    </citation>
    <scope>NUCLEOTIDE SEQUENCE [LARGE SCALE GENOMIC DNA]</scope>
</reference>
<protein>
    <recommendedName>
        <fullName evidence="8">RZ-type domain-containing protein</fullName>
    </recommendedName>
</protein>
<dbReference type="GO" id="GO:0003723">
    <property type="term" value="F:RNA binding"/>
    <property type="evidence" value="ECO:0000318"/>
    <property type="project" value="GO_Central"/>
</dbReference>
<keyword evidence="10" id="KW-1185">Reference proteome</keyword>
<keyword evidence="7" id="KW-0391">Immunity</keyword>
<keyword evidence="2" id="KW-0963">Cytoplasm</keyword>
<dbReference type="STRING" id="6669.E9GRN3"/>
<dbReference type="HOGENOM" id="CLU_001066_0_1_1"/>
<dbReference type="InterPro" id="IPR000967">
    <property type="entry name" value="Znf_NFX1"/>
</dbReference>
<dbReference type="FunCoup" id="E9GRN3">
    <property type="interactions" value="10"/>
</dbReference>
<accession>E9GRN3</accession>
<dbReference type="InterPro" id="IPR046439">
    <property type="entry name" value="ZF_RZ_dom"/>
</dbReference>
<dbReference type="Pfam" id="PF13086">
    <property type="entry name" value="AAA_11"/>
    <property type="match status" value="1"/>
</dbReference>
<evidence type="ECO:0000313" key="10">
    <source>
        <dbReference type="Proteomes" id="UP000000305"/>
    </source>
</evidence>
<dbReference type="PANTHER" id="PTHR10887">
    <property type="entry name" value="DNA2/NAM7 HELICASE FAMILY"/>
    <property type="match status" value="1"/>
</dbReference>
<gene>
    <name evidence="9" type="ORF">DAPPUDRAFT_213228</name>
</gene>
<sequence>MPEWEDVCSDAVPFLRPNIIKGSYPDVDTYLDIQFRLLREDFLNPLREGLVAFRTKMEKQPKQHIRVDNIRLYYDVKIKDDDTPASGNYLLEFSTKGFQRVNWEGSKRLLFGSLLLLSANNFDSFMLFTVVDRKPEQLSRGRIKAKFEGESLPTYAKKANLVMAESSVFFEAYRSVLIALQRISPAHFPMEGYILCRNVLPAEPEYLKRTPNVRLFISIMLLRNTLNPALHRLLANVSLFGQSLPDNETLGLDPSQADALYAALTRKLVVIQGPPGTGKTFLGLKIVQTLLINKQYWVPMGKPQPTPILVICYTNHALDQFLEGIMKFTQKIVRIGGQSKCAALEPFSLREWRNQATTLRKRPAQYRHWLYEARTKLSETKGALERRRRGQKIVESYGIVHEDSLFSLGVLPQSVYSRFLVMRSKSNSPSVLPHWLGVESIQILRDIVWTLKNNLAKSQKLPSKVYVEPVAGDDESGNEEEWDKEDVEEIQGQRMLDDDNEFNFADAKREKDWKPENAREIDGLKFAVSTAILDHDMNSLLEILDQFDGEDYESTQRRIAEIQQQKQLLSEILEILPATDMDNYKQLIEKDLVRLSYMDRWKIYSIWKAETSEILAEEINSLNVQVLQQTNEMKDVETIETAEIIREAHVVGITTTGAAKNRALLEHLKSKIVVVEEAAEVLEAHIVTSMSSSCEHLILIGDHQQLRPPTTVYKLAKDYHLDVSLFERLIMNGVEPNVLGVQHRMRPDVARLIVPSIYPHLENHESVLRYWDVPGMAENVFFLSHLEREKGDQSDQESRSHLNPYEADMALALARHLLMQGLEPSQITILTTYSGQLLHFKKLRRSHAILQGVRISIVDNFQGEENDIIILSLVRSNDEANVGFLKTENRVCVALSRAKKGFYLIGNMGNLAGSSKLWREVNKVLTSNKQIGPHFDLQCEVHHTVIKANKVSHFPPEGGCFVKCLTPMPCGHTCPKICHVEDREHRRQKCHEACLRSCSVGHPCPKRCYQDCNPCLTKIPKILIPCNHTQITECYKDPEKEYCFTKPCVKIMSCGHQCKRKCRETCSPLVCQELVRTSKLSPCGHPVMKTCNDHHSCNTFLQECPQKCHANLPCEHSCKGSCGQCFNGRLHKACEEKCGRTLVCGHNCGVNCAISCPPCKEVCQYRCRHSRCRKKCCEPCVDCVEPCGWKCEHYSCSLKCFEYCNRPRCDEPCRKRLPCGHSCVGLCGEICPPLCRVCHKDQLTEFMLYGNEEEENARFIYLEDCQHTIEVDGMDHWMEMKDEETREIQMKCCPRCKTIIRSCYRYGNVIKRNFGDIVEVKRMLLRSRESPKDFAEKHLKQIAACHTLNTELTNTRYVIQVQVDVIERVLSVLKKSPVIAAAGNQAPIGYMSRPLLEDLLNRTQQLLLSLFHRERLASQEHECFIAEVNRLNLIRAFFLLKSSSTYNRNSLINEENRQVEEMLMKNVKPLRDHEIVVIKETLQRMGKKLNTGLGISDIERKEIIKAMGLTQGHWFKCPNGHIYAIGECGGAMQEAKCNECGAQIGGGSHTLRSDNRVAGEMDGARFAAWSEQANNMANFQIDD</sequence>
<keyword evidence="5" id="KW-0863">Zinc-finger</keyword>
<dbReference type="PhylomeDB" id="E9GRN3"/>
<dbReference type="Pfam" id="PF25396">
    <property type="entry name" value="ZNFX1"/>
    <property type="match status" value="1"/>
</dbReference>
<dbReference type="PROSITE" id="PS51981">
    <property type="entry name" value="ZF_RZ"/>
    <property type="match status" value="1"/>
</dbReference>
<keyword evidence="4" id="KW-0677">Repeat</keyword>
<dbReference type="InterPro" id="IPR041677">
    <property type="entry name" value="DNA2/NAM7_AAA_11"/>
</dbReference>
<evidence type="ECO:0000313" key="9">
    <source>
        <dbReference type="EMBL" id="EFX77800.1"/>
    </source>
</evidence>
<dbReference type="Gene3D" id="3.40.50.300">
    <property type="entry name" value="P-loop containing nucleotide triphosphate hydrolases"/>
    <property type="match status" value="3"/>
</dbReference>
<dbReference type="CDD" id="cd17936">
    <property type="entry name" value="EEXXEc_NFX1"/>
    <property type="match status" value="1"/>
</dbReference>
<dbReference type="KEGG" id="dpx:DAPPUDRAFT_213228"/>
<dbReference type="GO" id="GO:0031380">
    <property type="term" value="C:nuclear RNA-directed RNA polymerase complex"/>
    <property type="evidence" value="ECO:0000318"/>
    <property type="project" value="GO_Central"/>
</dbReference>
<dbReference type="SUPFAM" id="SSF52540">
    <property type="entry name" value="P-loop containing nucleoside triphosphate hydrolases"/>
    <property type="match status" value="1"/>
</dbReference>
<evidence type="ECO:0000259" key="8">
    <source>
        <dbReference type="PROSITE" id="PS51981"/>
    </source>
</evidence>
<dbReference type="Pfam" id="PF13087">
    <property type="entry name" value="AAA_12"/>
    <property type="match status" value="1"/>
</dbReference>
<evidence type="ECO:0000256" key="1">
    <source>
        <dbReference type="ARBA" id="ARBA00004496"/>
    </source>
</evidence>
<dbReference type="EMBL" id="GL732560">
    <property type="protein sequence ID" value="EFX77800.1"/>
    <property type="molecule type" value="Genomic_DNA"/>
</dbReference>
<dbReference type="InterPro" id="IPR027417">
    <property type="entry name" value="P-loop_NTPase"/>
</dbReference>
<keyword evidence="3" id="KW-0479">Metal-binding</keyword>
<dbReference type="InterPro" id="IPR041679">
    <property type="entry name" value="DNA2/NAM7-like_C"/>
</dbReference>
<evidence type="ECO:0000256" key="4">
    <source>
        <dbReference type="ARBA" id="ARBA00022737"/>
    </source>
</evidence>
<dbReference type="InParanoid" id="E9GRN3"/>
<dbReference type="GO" id="GO:0008270">
    <property type="term" value="F:zinc ion binding"/>
    <property type="evidence" value="ECO:0007669"/>
    <property type="project" value="UniProtKB-KW"/>
</dbReference>
<dbReference type="GO" id="GO:0002376">
    <property type="term" value="P:immune system process"/>
    <property type="evidence" value="ECO:0007669"/>
    <property type="project" value="UniProtKB-KW"/>
</dbReference>
<evidence type="ECO:0000256" key="7">
    <source>
        <dbReference type="ARBA" id="ARBA00022859"/>
    </source>
</evidence>